<comment type="pathway">
    <text evidence="1 6">Cell wall biogenesis; peptidoglycan biosynthesis.</text>
</comment>
<keyword evidence="3 6" id="KW-0133">Cell shape</keyword>
<keyword evidence="4 6" id="KW-0573">Peptidoglycan synthesis</keyword>
<evidence type="ECO:0000256" key="4">
    <source>
        <dbReference type="ARBA" id="ARBA00022984"/>
    </source>
</evidence>
<feature type="region of interest" description="Disordered" evidence="7">
    <location>
        <begin position="21"/>
        <end position="98"/>
    </location>
</feature>
<keyword evidence="5 6" id="KW-0961">Cell wall biogenesis/degradation</keyword>
<keyword evidence="11" id="KW-1185">Reference proteome</keyword>
<evidence type="ECO:0000256" key="7">
    <source>
        <dbReference type="SAM" id="MobiDB-lite"/>
    </source>
</evidence>
<keyword evidence="2" id="KW-0808">Transferase</keyword>
<proteinExistence type="predicted"/>
<dbReference type="GO" id="GO:0071972">
    <property type="term" value="F:peptidoglycan L,D-transpeptidase activity"/>
    <property type="evidence" value="ECO:0007669"/>
    <property type="project" value="TreeGrafter"/>
</dbReference>
<feature type="compositionally biased region" description="Low complexity" evidence="7">
    <location>
        <begin position="23"/>
        <end position="56"/>
    </location>
</feature>
<dbReference type="GO" id="GO:0016740">
    <property type="term" value="F:transferase activity"/>
    <property type="evidence" value="ECO:0007669"/>
    <property type="project" value="UniProtKB-KW"/>
</dbReference>
<dbReference type="InterPro" id="IPR005490">
    <property type="entry name" value="LD_TPept_cat_dom"/>
</dbReference>
<keyword evidence="8" id="KW-0732">Signal</keyword>
<dbReference type="PANTHER" id="PTHR30582">
    <property type="entry name" value="L,D-TRANSPEPTIDASE"/>
    <property type="match status" value="1"/>
</dbReference>
<comment type="caution">
    <text evidence="10">The sequence shown here is derived from an EMBL/GenBank/DDBJ whole genome shotgun (WGS) entry which is preliminary data.</text>
</comment>
<dbReference type="Pfam" id="PF03734">
    <property type="entry name" value="YkuD"/>
    <property type="match status" value="1"/>
</dbReference>
<dbReference type="SUPFAM" id="SSF141523">
    <property type="entry name" value="L,D-transpeptidase catalytic domain-like"/>
    <property type="match status" value="1"/>
</dbReference>
<dbReference type="InterPro" id="IPR050979">
    <property type="entry name" value="LD-transpeptidase"/>
</dbReference>
<dbReference type="InterPro" id="IPR038063">
    <property type="entry name" value="Transpep_catalytic_dom"/>
</dbReference>
<dbReference type="PROSITE" id="PS52029">
    <property type="entry name" value="LD_TPASE"/>
    <property type="match status" value="1"/>
</dbReference>
<name>A0A9X3AGM8_9PSEU</name>
<feature type="chain" id="PRO_5040939791" evidence="8">
    <location>
        <begin position="21"/>
        <end position="213"/>
    </location>
</feature>
<feature type="compositionally biased region" description="Pro residues" evidence="7">
    <location>
        <begin position="80"/>
        <end position="92"/>
    </location>
</feature>
<organism evidence="10 11">
    <name type="scientific">Umezawaea endophytica</name>
    <dbReference type="NCBI Taxonomy" id="1654476"/>
    <lineage>
        <taxon>Bacteria</taxon>
        <taxon>Bacillati</taxon>
        <taxon>Actinomycetota</taxon>
        <taxon>Actinomycetes</taxon>
        <taxon>Pseudonocardiales</taxon>
        <taxon>Pseudonocardiaceae</taxon>
        <taxon>Umezawaea</taxon>
    </lineage>
</organism>
<evidence type="ECO:0000313" key="11">
    <source>
        <dbReference type="Proteomes" id="UP001141259"/>
    </source>
</evidence>
<protein>
    <submittedName>
        <fullName evidence="10">L,D-transpeptidase</fullName>
    </submittedName>
</protein>
<gene>
    <name evidence="10" type="ORF">NZH93_23485</name>
</gene>
<evidence type="ECO:0000256" key="3">
    <source>
        <dbReference type="ARBA" id="ARBA00022960"/>
    </source>
</evidence>
<dbReference type="EMBL" id="JANYMP010000011">
    <property type="protein sequence ID" value="MCS7479836.1"/>
    <property type="molecule type" value="Genomic_DNA"/>
</dbReference>
<dbReference type="Gene3D" id="2.40.440.10">
    <property type="entry name" value="L,D-transpeptidase catalytic domain-like"/>
    <property type="match status" value="1"/>
</dbReference>
<feature type="compositionally biased region" description="Pro residues" evidence="7">
    <location>
        <begin position="57"/>
        <end position="70"/>
    </location>
</feature>
<dbReference type="RefSeq" id="WP_259625335.1">
    <property type="nucleotide sequence ID" value="NZ_JANYMP010000011.1"/>
</dbReference>
<reference evidence="10" key="1">
    <citation type="submission" date="2022-08" db="EMBL/GenBank/DDBJ databases">
        <authorList>
            <person name="Tistechok S."/>
            <person name="Samborskyy M."/>
            <person name="Roman I."/>
        </authorList>
    </citation>
    <scope>NUCLEOTIDE SEQUENCE</scope>
    <source>
        <strain evidence="10">DSM 103496</strain>
    </source>
</reference>
<evidence type="ECO:0000313" key="10">
    <source>
        <dbReference type="EMBL" id="MCS7479836.1"/>
    </source>
</evidence>
<evidence type="ECO:0000256" key="5">
    <source>
        <dbReference type="ARBA" id="ARBA00023316"/>
    </source>
</evidence>
<evidence type="ECO:0000256" key="8">
    <source>
        <dbReference type="SAM" id="SignalP"/>
    </source>
</evidence>
<feature type="domain" description="L,D-TPase catalytic" evidence="9">
    <location>
        <begin position="104"/>
        <end position="212"/>
    </location>
</feature>
<dbReference type="GO" id="GO:0005576">
    <property type="term" value="C:extracellular region"/>
    <property type="evidence" value="ECO:0007669"/>
    <property type="project" value="TreeGrafter"/>
</dbReference>
<dbReference type="PROSITE" id="PS51257">
    <property type="entry name" value="PROKAR_LIPOPROTEIN"/>
    <property type="match status" value="1"/>
</dbReference>
<sequence>MRVLLVLATALLVTAGCARGEQTEAASPSATSASTSASAPASSSSSATPVPSTSEAPPAPSSTEAPPPAPTTTTTTSSEAPPPPQPAPPPPAVQVEGTPCDITNGACVELSSQQTWLISNGVVTYGPVPITSGRPGYETPTGYFPVLHKVRHEVSRPYNNAPMPYSVYFTSYGIAFHEGSLTDPSHGCIHLSQEAAATYFDFLQSGQQVQVTP</sequence>
<dbReference type="CDD" id="cd16913">
    <property type="entry name" value="YkuD_like"/>
    <property type="match status" value="1"/>
</dbReference>
<dbReference type="GO" id="GO:0018104">
    <property type="term" value="P:peptidoglycan-protein cross-linking"/>
    <property type="evidence" value="ECO:0007669"/>
    <property type="project" value="TreeGrafter"/>
</dbReference>
<evidence type="ECO:0000256" key="1">
    <source>
        <dbReference type="ARBA" id="ARBA00004752"/>
    </source>
</evidence>
<dbReference type="GO" id="GO:0008360">
    <property type="term" value="P:regulation of cell shape"/>
    <property type="evidence" value="ECO:0007669"/>
    <property type="project" value="UniProtKB-UniRule"/>
</dbReference>
<dbReference type="AlphaFoldDB" id="A0A9X3AGM8"/>
<dbReference type="PANTHER" id="PTHR30582:SF33">
    <property type="entry name" value="EXPORTED PROTEIN"/>
    <property type="match status" value="1"/>
</dbReference>
<dbReference type="GO" id="GO:0071555">
    <property type="term" value="P:cell wall organization"/>
    <property type="evidence" value="ECO:0007669"/>
    <property type="project" value="UniProtKB-UniRule"/>
</dbReference>
<accession>A0A9X3AGM8</accession>
<feature type="active site" description="Proton donor/acceptor" evidence="6">
    <location>
        <position position="177"/>
    </location>
</feature>
<dbReference type="Proteomes" id="UP001141259">
    <property type="component" value="Unassembled WGS sequence"/>
</dbReference>
<evidence type="ECO:0000256" key="2">
    <source>
        <dbReference type="ARBA" id="ARBA00022679"/>
    </source>
</evidence>
<feature type="signal peptide" evidence="8">
    <location>
        <begin position="1"/>
        <end position="20"/>
    </location>
</feature>
<feature type="active site" description="Nucleophile" evidence="6">
    <location>
        <position position="188"/>
    </location>
</feature>
<evidence type="ECO:0000259" key="9">
    <source>
        <dbReference type="PROSITE" id="PS52029"/>
    </source>
</evidence>
<evidence type="ECO:0000256" key="6">
    <source>
        <dbReference type="PROSITE-ProRule" id="PRU01373"/>
    </source>
</evidence>